<evidence type="ECO:0000256" key="1">
    <source>
        <dbReference type="SAM" id="MobiDB-lite"/>
    </source>
</evidence>
<gene>
    <name evidence="2" type="ORF">Vbra_19140</name>
</gene>
<feature type="compositionally biased region" description="Low complexity" evidence="1">
    <location>
        <begin position="195"/>
        <end position="221"/>
    </location>
</feature>
<feature type="region of interest" description="Disordered" evidence="1">
    <location>
        <begin position="290"/>
        <end position="315"/>
    </location>
</feature>
<proteinExistence type="predicted"/>
<organism evidence="2 3">
    <name type="scientific">Vitrella brassicaformis (strain CCMP3155)</name>
    <dbReference type="NCBI Taxonomy" id="1169540"/>
    <lineage>
        <taxon>Eukaryota</taxon>
        <taxon>Sar</taxon>
        <taxon>Alveolata</taxon>
        <taxon>Colpodellida</taxon>
        <taxon>Vitrellaceae</taxon>
        <taxon>Vitrella</taxon>
    </lineage>
</organism>
<feature type="region of interest" description="Disordered" evidence="1">
    <location>
        <begin position="46"/>
        <end position="85"/>
    </location>
</feature>
<dbReference type="VEuPathDB" id="CryptoDB:Vbra_19140"/>
<feature type="region of interest" description="Disordered" evidence="1">
    <location>
        <begin position="182"/>
        <end position="236"/>
    </location>
</feature>
<evidence type="ECO:0000313" key="2">
    <source>
        <dbReference type="EMBL" id="CEM36563.1"/>
    </source>
</evidence>
<name>A0A0G4GZQ8_VITBC</name>
<keyword evidence="3" id="KW-1185">Reference proteome</keyword>
<reference evidence="2 3" key="1">
    <citation type="submission" date="2014-11" db="EMBL/GenBank/DDBJ databases">
        <authorList>
            <person name="Zhu J."/>
            <person name="Qi W."/>
            <person name="Song R."/>
        </authorList>
    </citation>
    <scope>NUCLEOTIDE SEQUENCE [LARGE SCALE GENOMIC DNA]</scope>
</reference>
<dbReference type="Proteomes" id="UP000041254">
    <property type="component" value="Unassembled WGS sequence"/>
</dbReference>
<dbReference type="InParanoid" id="A0A0G4GZQ8"/>
<dbReference type="EMBL" id="CDMY01000897">
    <property type="protein sequence ID" value="CEM36563.1"/>
    <property type="molecule type" value="Genomic_DNA"/>
</dbReference>
<accession>A0A0G4GZQ8</accession>
<sequence>MVRKEYQHLERACRHVLRERIRYSEQRKRDVKRGTPLTMVISTAATSAATSGAGPSTLSGSLSLPSLTHGPYANSPSKFDSEMTEPLQLEPRRRFELTYIATLQCAASHRARSYARRVIEAEPSLKESVRPVEERLRQEEDMMVVYSDALERVADPLYRPFPTEKFVAISLGKGPFPATSLPPMSMSLPAIQEGRSSSRSTSSSSASRAEASPPAAGAKRASVQRRVSQESDQQQTVVIHKPPRTQTRLKWNQLFTFYDQHMSHAVDEDLQKAAAPFHTDANTVISAEFAERSRHVKGQRRREPEDAETPAASDERCVVTVRPVRPKKRRLPSPLDIARHEHEVMKARQARFRDQSILPLERRMDGGWHTQSVVELPSYFPPGRVVDGRDGLDREWRTHYLTETARLHEDVLHTSNPQLFQLRAQEHLPPINKTLAVSQ</sequence>
<protein>
    <submittedName>
        <fullName evidence="2">Uncharacterized protein</fullName>
    </submittedName>
</protein>
<evidence type="ECO:0000313" key="3">
    <source>
        <dbReference type="Proteomes" id="UP000041254"/>
    </source>
</evidence>
<feature type="compositionally biased region" description="Low complexity" evidence="1">
    <location>
        <begin position="46"/>
        <end position="68"/>
    </location>
</feature>
<dbReference type="AlphaFoldDB" id="A0A0G4GZQ8"/>